<keyword evidence="1" id="KW-1133">Transmembrane helix</keyword>
<keyword evidence="3" id="KW-1185">Reference proteome</keyword>
<evidence type="ECO:0000313" key="2">
    <source>
        <dbReference type="EMBL" id="KAB1637510.1"/>
    </source>
</evidence>
<reference evidence="2 3" key="1">
    <citation type="submission" date="2019-09" db="EMBL/GenBank/DDBJ databases">
        <title>Phylogeny of genus Pseudoclavibacter and closely related genus.</title>
        <authorList>
            <person name="Li Y."/>
        </authorList>
    </citation>
    <scope>NUCLEOTIDE SEQUENCE [LARGE SCALE GENOMIC DNA]</scope>
    <source>
        <strain evidence="2 3">THG-MD12</strain>
    </source>
</reference>
<dbReference type="RefSeq" id="WP_151423720.1">
    <property type="nucleotide sequence ID" value="NZ_WBJX01000003.1"/>
</dbReference>
<evidence type="ECO:0000256" key="1">
    <source>
        <dbReference type="SAM" id="Phobius"/>
    </source>
</evidence>
<evidence type="ECO:0008006" key="4">
    <source>
        <dbReference type="Google" id="ProtNLM"/>
    </source>
</evidence>
<feature type="transmembrane region" description="Helical" evidence="1">
    <location>
        <begin position="65"/>
        <end position="88"/>
    </location>
</feature>
<dbReference type="Proteomes" id="UP000490386">
    <property type="component" value="Unassembled WGS sequence"/>
</dbReference>
<keyword evidence="1" id="KW-0472">Membrane</keyword>
<dbReference type="AlphaFoldDB" id="A0A7J5B0W1"/>
<comment type="caution">
    <text evidence="2">The sequence shown here is derived from an EMBL/GenBank/DDBJ whole genome shotgun (WGS) entry which is preliminary data.</text>
</comment>
<evidence type="ECO:0000313" key="3">
    <source>
        <dbReference type="Proteomes" id="UP000490386"/>
    </source>
</evidence>
<organism evidence="2 3">
    <name type="scientific">Pseudoclavibacter terrae</name>
    <dbReference type="NCBI Taxonomy" id="1530195"/>
    <lineage>
        <taxon>Bacteria</taxon>
        <taxon>Bacillati</taxon>
        <taxon>Actinomycetota</taxon>
        <taxon>Actinomycetes</taxon>
        <taxon>Micrococcales</taxon>
        <taxon>Microbacteriaceae</taxon>
        <taxon>Pseudoclavibacter</taxon>
    </lineage>
</organism>
<dbReference type="EMBL" id="WBJX01000003">
    <property type="protein sequence ID" value="KAB1637510.1"/>
    <property type="molecule type" value="Genomic_DNA"/>
</dbReference>
<keyword evidence="1" id="KW-0812">Transmembrane</keyword>
<name>A0A7J5B0W1_9MICO</name>
<accession>A0A7J5B0W1</accession>
<sequence>MNSTNRGLNRLLVTAVGILLLAIGAAAAVGAWLPGAKDTWTPISEGVNTQTSSWLQQTPFPGADFSWLLLAVVAVLVIGIILLLVFAFRQGQGRTGTIVSDRTPDTGRTIVDVSVARDALSDALGARDEFLTTSVSAYDVKGTPVLKVSATCRRGVSPRDATTIVEQNLEALDALLGRQVPVLLQLSGGFRARVQQSTRLQ</sequence>
<gene>
    <name evidence="2" type="ORF">F8O03_09785</name>
</gene>
<protein>
    <recommendedName>
        <fullName evidence="4">Alkaline shock response membrane anchor protein AmaP</fullName>
    </recommendedName>
</protein>
<dbReference type="OrthoDB" id="5123397at2"/>
<proteinExistence type="predicted"/>